<accession>A0A381X8X2</accession>
<feature type="non-terminal residue" evidence="1">
    <location>
        <position position="383"/>
    </location>
</feature>
<proteinExistence type="predicted"/>
<dbReference type="AlphaFoldDB" id="A0A381X8X2"/>
<feature type="non-terminal residue" evidence="1">
    <location>
        <position position="1"/>
    </location>
</feature>
<protein>
    <submittedName>
        <fullName evidence="1">Uncharacterized protein</fullName>
    </submittedName>
</protein>
<evidence type="ECO:0000313" key="1">
    <source>
        <dbReference type="EMBL" id="SVA61060.1"/>
    </source>
</evidence>
<name>A0A381X8X2_9ZZZZ</name>
<organism evidence="1">
    <name type="scientific">marine metagenome</name>
    <dbReference type="NCBI Taxonomy" id="408172"/>
    <lineage>
        <taxon>unclassified sequences</taxon>
        <taxon>metagenomes</taxon>
        <taxon>ecological metagenomes</taxon>
    </lineage>
</organism>
<sequence>MIRKSKKGTTRRKFLQNVTGGVLVPAVVKGAAPFDRLSSSIDRSRQDGLTAIVTLEKGVTRPWLDSALWANRLQDWRLKNGRIECLAGGQEDLGRTVGILTREIVSGEGAAHLRVVTGTLESSGIGGFSGFLIGVGAGNLDYRSSALAQKASGMAGGFWCGYESDGQIRFREHTDERAPLAYEELSSEQTREGLGPKRNLNEVVELRLDIKSESSGRFSVTLNAFDAKTGELLAGGIRRDVADQDVTGAVSLVSSATPQSAGRARHWFQDLESGGSKIANHASRSLGPILGTLYSLNQNVLKVSVQLMPLSDEEPRTVLFQYRAPGGLWQEGTSAEWGVGYSAVFRMEEWDSSKSWEYRVRYENLSGVQHDYLGVVQQDPKDY</sequence>
<gene>
    <name evidence="1" type="ORF">METZ01_LOCUS113914</name>
</gene>
<reference evidence="1" key="1">
    <citation type="submission" date="2018-05" db="EMBL/GenBank/DDBJ databases">
        <authorList>
            <person name="Lanie J.A."/>
            <person name="Ng W.-L."/>
            <person name="Kazmierczak K.M."/>
            <person name="Andrzejewski T.M."/>
            <person name="Davidsen T.M."/>
            <person name="Wayne K.J."/>
            <person name="Tettelin H."/>
            <person name="Glass J.I."/>
            <person name="Rusch D."/>
            <person name="Podicherti R."/>
            <person name="Tsui H.-C.T."/>
            <person name="Winkler M.E."/>
        </authorList>
    </citation>
    <scope>NUCLEOTIDE SEQUENCE</scope>
</reference>
<dbReference type="EMBL" id="UINC01014290">
    <property type="protein sequence ID" value="SVA61060.1"/>
    <property type="molecule type" value="Genomic_DNA"/>
</dbReference>